<name>S9RF69_SCHOY</name>
<comment type="similarity">
    <text evidence="3 12">Belongs to the PIGG/PIGN/PIGO family. PIGG subfamily.</text>
</comment>
<dbReference type="InterPro" id="IPR002591">
    <property type="entry name" value="Phosphodiest/P_Trfase"/>
</dbReference>
<reference evidence="14 15" key="1">
    <citation type="journal article" date="2011" name="Science">
        <title>Comparative functional genomics of the fission yeasts.</title>
        <authorList>
            <person name="Rhind N."/>
            <person name="Chen Z."/>
            <person name="Yassour M."/>
            <person name="Thompson D.A."/>
            <person name="Haas B.J."/>
            <person name="Habib N."/>
            <person name="Wapinski I."/>
            <person name="Roy S."/>
            <person name="Lin M.F."/>
            <person name="Heiman D.I."/>
            <person name="Young S.K."/>
            <person name="Furuya K."/>
            <person name="Guo Y."/>
            <person name="Pidoux A."/>
            <person name="Chen H.M."/>
            <person name="Robbertse B."/>
            <person name="Goldberg J.M."/>
            <person name="Aoki K."/>
            <person name="Bayne E.H."/>
            <person name="Berlin A.M."/>
            <person name="Desjardins C.A."/>
            <person name="Dobbs E."/>
            <person name="Dukaj L."/>
            <person name="Fan L."/>
            <person name="FitzGerald M.G."/>
            <person name="French C."/>
            <person name="Gujja S."/>
            <person name="Hansen K."/>
            <person name="Keifenheim D."/>
            <person name="Levin J.Z."/>
            <person name="Mosher R.A."/>
            <person name="Mueller C.A."/>
            <person name="Pfiffner J."/>
            <person name="Priest M."/>
            <person name="Russ C."/>
            <person name="Smialowska A."/>
            <person name="Swoboda P."/>
            <person name="Sykes S.M."/>
            <person name="Vaughn M."/>
            <person name="Vengrova S."/>
            <person name="Yoder R."/>
            <person name="Zeng Q."/>
            <person name="Allshire R."/>
            <person name="Baulcombe D."/>
            <person name="Birren B.W."/>
            <person name="Brown W."/>
            <person name="Ekwall K."/>
            <person name="Kellis M."/>
            <person name="Leatherwood J."/>
            <person name="Levin H."/>
            <person name="Margalit H."/>
            <person name="Martienssen R."/>
            <person name="Nieduszynski C.A."/>
            <person name="Spatafora J.W."/>
            <person name="Friedman N."/>
            <person name="Dalgaard J.Z."/>
            <person name="Baumann P."/>
            <person name="Niki H."/>
            <person name="Regev A."/>
            <person name="Nusbaum C."/>
        </authorList>
    </citation>
    <scope>NUCLEOTIDE SEQUENCE [LARGE SCALE GENOMIC DNA]</scope>
    <source>
        <strain evidence="15">yFS286</strain>
    </source>
</reference>
<dbReference type="Proteomes" id="UP000016088">
    <property type="component" value="Unassembled WGS sequence"/>
</dbReference>
<dbReference type="InterPro" id="IPR045687">
    <property type="entry name" value="PIGG/GPI7_C"/>
</dbReference>
<dbReference type="HOGENOM" id="CLU_004770_0_0_1"/>
<feature type="domain" description="GPI ethanolamine phosphate transferase 2 C-terminal" evidence="13">
    <location>
        <begin position="593"/>
        <end position="745"/>
    </location>
</feature>
<dbReference type="VEuPathDB" id="FungiDB:SOCG_00486"/>
<evidence type="ECO:0000256" key="10">
    <source>
        <dbReference type="ARBA" id="ARBA00023136"/>
    </source>
</evidence>
<evidence type="ECO:0000256" key="7">
    <source>
        <dbReference type="ARBA" id="ARBA00022692"/>
    </source>
</evidence>
<dbReference type="OMA" id="SWNQTGQ"/>
<comment type="subcellular location">
    <subcellularLocation>
        <location evidence="1 12">Endoplasmic reticulum membrane</location>
        <topology evidence="1 12">Multi-pass membrane protein</topology>
    </subcellularLocation>
</comment>
<dbReference type="UniPathway" id="UPA00196"/>
<evidence type="ECO:0000256" key="1">
    <source>
        <dbReference type="ARBA" id="ARBA00004477"/>
    </source>
</evidence>
<dbReference type="SUPFAM" id="SSF53649">
    <property type="entry name" value="Alkaline phosphatase-like"/>
    <property type="match status" value="1"/>
</dbReference>
<keyword evidence="9 12" id="KW-1133">Transmembrane helix</keyword>
<keyword evidence="8 12" id="KW-0256">Endoplasmic reticulum</keyword>
<feature type="transmembrane region" description="Helical" evidence="12">
    <location>
        <begin position="458"/>
        <end position="491"/>
    </location>
</feature>
<evidence type="ECO:0000256" key="12">
    <source>
        <dbReference type="RuleBase" id="RU367106"/>
    </source>
</evidence>
<keyword evidence="11" id="KW-0325">Glycoprotein</keyword>
<dbReference type="GeneID" id="25029470"/>
<dbReference type="GO" id="GO:0005789">
    <property type="term" value="C:endoplasmic reticulum membrane"/>
    <property type="evidence" value="ECO:0007669"/>
    <property type="project" value="UniProtKB-SubCell"/>
</dbReference>
<evidence type="ECO:0000256" key="3">
    <source>
        <dbReference type="ARBA" id="ARBA00005315"/>
    </source>
</evidence>
<keyword evidence="6 12" id="KW-0808">Transferase</keyword>
<evidence type="ECO:0000256" key="8">
    <source>
        <dbReference type="ARBA" id="ARBA00022824"/>
    </source>
</evidence>
<feature type="transmembrane region" description="Helical" evidence="12">
    <location>
        <begin position="698"/>
        <end position="722"/>
    </location>
</feature>
<evidence type="ECO:0000256" key="9">
    <source>
        <dbReference type="ARBA" id="ARBA00022989"/>
    </source>
</evidence>
<protein>
    <recommendedName>
        <fullName evidence="4 12">GPI ethanolamine phosphate transferase 2</fullName>
    </recommendedName>
</protein>
<dbReference type="InterPro" id="IPR039527">
    <property type="entry name" value="PIGG/GPI7"/>
</dbReference>
<evidence type="ECO:0000313" key="14">
    <source>
        <dbReference type="EMBL" id="EPX72724.1"/>
    </source>
</evidence>
<dbReference type="CDD" id="cd16024">
    <property type="entry name" value="GPI_EPT_2"/>
    <property type="match status" value="1"/>
</dbReference>
<comment type="function">
    <text evidence="12">Ethanolamine phosphate transferase involved in glycosylphosphatidylinositol-anchor biosynthesis. Transfers ethanolamine phosphate to the GPI second mannose.</text>
</comment>
<feature type="transmembrane region" description="Helical" evidence="12">
    <location>
        <begin position="5"/>
        <end position="24"/>
    </location>
</feature>
<evidence type="ECO:0000256" key="2">
    <source>
        <dbReference type="ARBA" id="ARBA00004687"/>
    </source>
</evidence>
<dbReference type="Pfam" id="PF19316">
    <property type="entry name" value="PIGO_PIGG"/>
    <property type="match status" value="2"/>
</dbReference>
<dbReference type="InterPro" id="IPR017850">
    <property type="entry name" value="Alkaline_phosphatase_core_sf"/>
</dbReference>
<dbReference type="GO" id="GO:0051267">
    <property type="term" value="F:CP2 mannose-ethanolamine phosphotransferase activity"/>
    <property type="evidence" value="ECO:0007669"/>
    <property type="project" value="EnsemblFungi"/>
</dbReference>
<dbReference type="OrthoDB" id="272139at2759"/>
<dbReference type="Gene3D" id="3.40.720.10">
    <property type="entry name" value="Alkaline Phosphatase, subunit A"/>
    <property type="match status" value="1"/>
</dbReference>
<keyword evidence="15" id="KW-1185">Reference proteome</keyword>
<evidence type="ECO:0000256" key="5">
    <source>
        <dbReference type="ARBA" id="ARBA00022502"/>
    </source>
</evidence>
<dbReference type="PANTHER" id="PTHR23072">
    <property type="entry name" value="PHOSPHATIDYLINOSITOL GLYCAN-RELATED"/>
    <property type="match status" value="1"/>
</dbReference>
<organism evidence="14 15">
    <name type="scientific">Schizosaccharomyces octosporus (strain yFS286)</name>
    <name type="common">Fission yeast</name>
    <name type="synonym">Octosporomyces octosporus</name>
    <dbReference type="NCBI Taxonomy" id="483514"/>
    <lineage>
        <taxon>Eukaryota</taxon>
        <taxon>Fungi</taxon>
        <taxon>Dikarya</taxon>
        <taxon>Ascomycota</taxon>
        <taxon>Taphrinomycotina</taxon>
        <taxon>Schizosaccharomycetes</taxon>
        <taxon>Schizosaccharomycetales</taxon>
        <taxon>Schizosaccharomycetaceae</taxon>
        <taxon>Schizosaccharomyces</taxon>
    </lineage>
</organism>
<feature type="transmembrane region" description="Helical" evidence="12">
    <location>
        <begin position="405"/>
        <end position="425"/>
    </location>
</feature>
<feature type="transmembrane region" description="Helical" evidence="12">
    <location>
        <begin position="666"/>
        <end position="686"/>
    </location>
</feature>
<dbReference type="EMBL" id="KE503207">
    <property type="protein sequence ID" value="EPX72724.1"/>
    <property type="molecule type" value="Genomic_DNA"/>
</dbReference>
<sequence length="759" mass="85900">MKILYLVNFVLQLLGIIIFLIGFFPHKNDSTGIAEGNPYTPAAVIDRVVFIVVDAFRSDFPFSGSSHMPFLQSIIFNTTHGLGFSSYARSPTVTMPRLKALTTGTVPGFLDVLLNIAESEATSSLTGQDSWLHQLKTHDKKIAFYGDDTWLKLFPKAFTDYEGTTSFYVADYTEVDNNVTRHFDHLLPSSFDTLSWDTLILHYLGVDHIGHFQGPSSPLMITKLKEMDDIVASLYHYLEKYDKLTNSHSMIFLVGDHGMNELGNHGGSSVGETTAALSMLFPSLNVSKKKYVHEPSPENPYQLMPMVEQVDIVPTLCLLSGIPIPKSSVGRIVSPAIQLWESNDEAKNALLSNLYQLLSLKHSPEKTLEAVIEYKKLTNNEIMEALQRIQQELVVKSSDYSLRKMAFGITILGLCTIFNFFFTVMEYSVIDILHFTPFVVLTIVYMFSSSFIEEEHVLWYFSCLSLIFFQVLNEASLLTTGYQLCLLGIIIRWNQTGQKHAGLRDLVDDFISPNPFLKAVLCIGSSFIPSFRSPSPFSFLSSFLIATYKILSDGSIQIPLVYSTNSIDRISIVQVVWCTLIAGALASPHFKNIRCQLSLFLLLLTRIENMGLYIIYDVLQRTFPKEGNYAYLLYFLMEPVAFFSQGNSNSLASIDLSQAYTGIRSYSIYSVGILLFCSTFSGPLWWSFHQPKDSIKKWVRPSFFFSSFALFILSLSCYFFRYHLFIWSVFSPKLLYQVSWTILYGLTKFLLQTLLVLLA</sequence>
<evidence type="ECO:0000256" key="11">
    <source>
        <dbReference type="ARBA" id="ARBA00023180"/>
    </source>
</evidence>
<evidence type="ECO:0000259" key="13">
    <source>
        <dbReference type="Pfam" id="PF19316"/>
    </source>
</evidence>
<keyword evidence="5 12" id="KW-0337">GPI-anchor biosynthesis</keyword>
<comment type="caution">
    <text evidence="12">Lacks conserved residue(s) required for the propagation of feature annotation.</text>
</comment>
<keyword evidence="10 12" id="KW-0472">Membrane</keyword>
<evidence type="ECO:0000256" key="4">
    <source>
        <dbReference type="ARBA" id="ARBA00020830"/>
    </source>
</evidence>
<dbReference type="eggNOG" id="KOG2125">
    <property type="taxonomic scope" value="Eukaryota"/>
</dbReference>
<comment type="pathway">
    <text evidence="2 12">Glycolipid biosynthesis; glycosylphosphatidylinositol-anchor biosynthesis.</text>
</comment>
<dbReference type="RefSeq" id="XP_013018360.1">
    <property type="nucleotide sequence ID" value="XM_013162906.1"/>
</dbReference>
<evidence type="ECO:0000313" key="15">
    <source>
        <dbReference type="Proteomes" id="UP000016088"/>
    </source>
</evidence>
<dbReference type="GO" id="GO:0006506">
    <property type="term" value="P:GPI anchor biosynthetic process"/>
    <property type="evidence" value="ECO:0007669"/>
    <property type="project" value="UniProtKB-UniPathway"/>
</dbReference>
<feature type="transmembrane region" description="Helical" evidence="12">
    <location>
        <begin position="734"/>
        <end position="758"/>
    </location>
</feature>
<evidence type="ECO:0000256" key="6">
    <source>
        <dbReference type="ARBA" id="ARBA00022679"/>
    </source>
</evidence>
<feature type="transmembrane region" description="Helical" evidence="12">
    <location>
        <begin position="432"/>
        <end position="452"/>
    </location>
</feature>
<dbReference type="AlphaFoldDB" id="S9RF69"/>
<feature type="domain" description="GPI ethanolamine phosphate transferase 2 C-terminal" evidence="13">
    <location>
        <begin position="398"/>
        <end position="521"/>
    </location>
</feature>
<dbReference type="InterPro" id="IPR037674">
    <property type="entry name" value="PIG-G_N"/>
</dbReference>
<accession>S9RF69</accession>
<dbReference type="GO" id="GO:0005886">
    <property type="term" value="C:plasma membrane"/>
    <property type="evidence" value="ECO:0007669"/>
    <property type="project" value="EnsemblFungi"/>
</dbReference>
<dbReference type="Pfam" id="PF01663">
    <property type="entry name" value="Phosphodiest"/>
    <property type="match status" value="1"/>
</dbReference>
<dbReference type="PANTHER" id="PTHR23072:SF0">
    <property type="entry name" value="GPI ETHANOLAMINE PHOSPHATE TRANSFERASE 2"/>
    <property type="match status" value="1"/>
</dbReference>
<keyword evidence="7 12" id="KW-0812">Transmembrane</keyword>
<gene>
    <name evidence="14" type="ORF">SOCG_00486</name>
</gene>
<proteinExistence type="inferred from homology"/>